<feature type="region of interest" description="Disordered" evidence="1">
    <location>
        <begin position="70"/>
        <end position="89"/>
    </location>
</feature>
<dbReference type="PROSITE" id="PS51257">
    <property type="entry name" value="PROKAR_LIPOPROTEIN"/>
    <property type="match status" value="1"/>
</dbReference>
<dbReference type="Pfam" id="PF12697">
    <property type="entry name" value="Abhydrolase_6"/>
    <property type="match status" value="1"/>
</dbReference>
<dbReference type="Gene3D" id="3.40.50.1820">
    <property type="entry name" value="alpha/beta hydrolase"/>
    <property type="match status" value="1"/>
</dbReference>
<dbReference type="GO" id="GO:0003824">
    <property type="term" value="F:catalytic activity"/>
    <property type="evidence" value="ECO:0007669"/>
    <property type="project" value="InterPro"/>
</dbReference>
<dbReference type="Proteomes" id="UP001301350">
    <property type="component" value="Unassembled WGS sequence"/>
</dbReference>
<evidence type="ECO:0000313" key="3">
    <source>
        <dbReference type="EMBL" id="KAK4538730.1"/>
    </source>
</evidence>
<comment type="caution">
    <text evidence="3">The sequence shown here is derived from an EMBL/GenBank/DDBJ whole genome shotgun (WGS) entry which is preliminary data.</text>
</comment>
<name>A0AAV9J2D5_CYACA</name>
<feature type="domain" description="AB hydrolase-1" evidence="2">
    <location>
        <begin position="132"/>
        <end position="419"/>
    </location>
</feature>
<dbReference type="InterPro" id="IPR000073">
    <property type="entry name" value="AB_hydrolase_1"/>
</dbReference>
<dbReference type="InterPro" id="IPR029058">
    <property type="entry name" value="AB_hydrolase_fold"/>
</dbReference>
<dbReference type="PANTHER" id="PTHR46438">
    <property type="entry name" value="ALPHA/BETA-HYDROLASES SUPERFAMILY PROTEIN"/>
    <property type="match status" value="1"/>
</dbReference>
<evidence type="ECO:0000256" key="1">
    <source>
        <dbReference type="SAM" id="MobiDB-lite"/>
    </source>
</evidence>
<dbReference type="EMBL" id="JANCYW010000020">
    <property type="protein sequence ID" value="KAK4538730.1"/>
    <property type="molecule type" value="Genomic_DNA"/>
</dbReference>
<sequence>MVKSEGSGGSGASCVGFVACGASWRAADKVNGWAGRGPTRCARLPRRWSARPPSWRRCCVMVGQESTRVDDRVHSTPAPVSSGDGEVAATPDTPPITRHTFSFHGCRCSYLACLPDSPPHSPTSSLPPATPVVCVHGFGAGAFHWKKNLPALAAAGHAAYALDLLGFGDSDMPQPGALAPDGRFRVAYTFEVWGAQIRRFVERVVMPVAGVSQVALVANSIGCLAALQAAHSERAERKPVAPVIAAVTCINPSLRMLHVKKRSWLNGIVAPAMIRLLAYRPFATRFFALLRRPRVLRRILCTAYAVSNRDGDAAAAAVVTEQLVEEVRRPALRPGALDVFLAFTAYDHGPLAEELIAEMAANTATAPPPRVCILWSERDPWERFHLGHATFATLPGVSRFVRLPGLGHCPQDQAPEVVNPLLLELLRELPAPLPPPSSA</sequence>
<reference evidence="3 4" key="1">
    <citation type="submission" date="2022-07" db="EMBL/GenBank/DDBJ databases">
        <title>Genome-wide signatures of adaptation to extreme environments.</title>
        <authorList>
            <person name="Cho C.H."/>
            <person name="Yoon H.S."/>
        </authorList>
    </citation>
    <scope>NUCLEOTIDE SEQUENCE [LARGE SCALE GENOMIC DNA]</scope>
    <source>
        <strain evidence="3 4">DBV 063 E5</strain>
    </source>
</reference>
<proteinExistence type="predicted"/>
<dbReference type="PANTHER" id="PTHR46438:SF12">
    <property type="entry name" value="ALPHA_BETA-HYDROLASES SUPERFAMILY PROTEIN"/>
    <property type="match status" value="1"/>
</dbReference>
<dbReference type="AlphaFoldDB" id="A0AAV9J2D5"/>
<organism evidence="3 4">
    <name type="scientific">Cyanidium caldarium</name>
    <name type="common">Red alga</name>
    <dbReference type="NCBI Taxonomy" id="2771"/>
    <lineage>
        <taxon>Eukaryota</taxon>
        <taxon>Rhodophyta</taxon>
        <taxon>Bangiophyceae</taxon>
        <taxon>Cyanidiales</taxon>
        <taxon>Cyanidiaceae</taxon>
        <taxon>Cyanidium</taxon>
    </lineage>
</organism>
<gene>
    <name evidence="3" type="ORF">CDCA_CDCA20G4755</name>
</gene>
<dbReference type="PRINTS" id="PR00412">
    <property type="entry name" value="EPOXHYDRLASE"/>
</dbReference>
<dbReference type="InterPro" id="IPR000639">
    <property type="entry name" value="Epox_hydrolase-like"/>
</dbReference>
<dbReference type="SUPFAM" id="SSF53474">
    <property type="entry name" value="alpha/beta-Hydrolases"/>
    <property type="match status" value="1"/>
</dbReference>
<accession>A0AAV9J2D5</accession>
<keyword evidence="4" id="KW-1185">Reference proteome</keyword>
<evidence type="ECO:0000259" key="2">
    <source>
        <dbReference type="Pfam" id="PF12697"/>
    </source>
</evidence>
<evidence type="ECO:0000313" key="4">
    <source>
        <dbReference type="Proteomes" id="UP001301350"/>
    </source>
</evidence>
<protein>
    <recommendedName>
        <fullName evidence="2">AB hydrolase-1 domain-containing protein</fullName>
    </recommendedName>
</protein>